<dbReference type="PANTHER" id="PTHR39203:SF1">
    <property type="entry name" value="CYTOPLASMIC PROTEIN"/>
    <property type="match status" value="1"/>
</dbReference>
<dbReference type="Pfam" id="PF04266">
    <property type="entry name" value="ASCH"/>
    <property type="match status" value="1"/>
</dbReference>
<dbReference type="CDD" id="cd06553">
    <property type="entry name" value="ASCH_Ef3133_like"/>
    <property type="match status" value="1"/>
</dbReference>
<dbReference type="InterPro" id="IPR009326">
    <property type="entry name" value="DUF984"/>
</dbReference>
<protein>
    <recommendedName>
        <fullName evidence="1">ASCH domain-containing protein</fullName>
    </recommendedName>
</protein>
<dbReference type="InterPro" id="IPR007374">
    <property type="entry name" value="ASCH_domain"/>
</dbReference>
<dbReference type="PIRSF" id="PIRSF021320">
    <property type="entry name" value="DUF984"/>
    <property type="match status" value="1"/>
</dbReference>
<dbReference type="EMBL" id="CADCTA010000063">
    <property type="protein sequence ID" value="CAA9239397.1"/>
    <property type="molecule type" value="Genomic_DNA"/>
</dbReference>
<feature type="domain" description="ASCH" evidence="1">
    <location>
        <begin position="30"/>
        <end position="153"/>
    </location>
</feature>
<dbReference type="SUPFAM" id="SSF88697">
    <property type="entry name" value="PUA domain-like"/>
    <property type="match status" value="1"/>
</dbReference>
<evidence type="ECO:0000313" key="2">
    <source>
        <dbReference type="EMBL" id="CAA9239397.1"/>
    </source>
</evidence>
<proteinExistence type="predicted"/>
<gene>
    <name evidence="2" type="ORF">AVDCRST_MAG42-1615</name>
</gene>
<name>A0A6J4I218_9BACT</name>
<organism evidence="2">
    <name type="scientific">uncultured Chthoniobacterales bacterium</name>
    <dbReference type="NCBI Taxonomy" id="1836801"/>
    <lineage>
        <taxon>Bacteria</taxon>
        <taxon>Pseudomonadati</taxon>
        <taxon>Verrucomicrobiota</taxon>
        <taxon>Spartobacteria</taxon>
        <taxon>Chthoniobacterales</taxon>
        <taxon>environmental samples</taxon>
    </lineage>
</organism>
<evidence type="ECO:0000259" key="1">
    <source>
        <dbReference type="SMART" id="SM01022"/>
    </source>
</evidence>
<dbReference type="InterPro" id="IPR015947">
    <property type="entry name" value="PUA-like_sf"/>
</dbReference>
<accession>A0A6J4I218</accession>
<dbReference type="PANTHER" id="PTHR39203">
    <property type="entry name" value="CYTOPLASMIC PROTEIN-RELATED"/>
    <property type="match status" value="1"/>
</dbReference>
<dbReference type="AlphaFoldDB" id="A0A6J4I218"/>
<reference evidence="2" key="1">
    <citation type="submission" date="2020-02" db="EMBL/GenBank/DDBJ databases">
        <authorList>
            <person name="Meier V. D."/>
        </authorList>
    </citation>
    <scope>NUCLEOTIDE SEQUENCE</scope>
    <source>
        <strain evidence="2">AVDCRST_MAG42</strain>
    </source>
</reference>
<dbReference type="SMART" id="SM01022">
    <property type="entry name" value="ASCH"/>
    <property type="match status" value="1"/>
</dbReference>
<sequence>MHASVEAMWRSFLHSRGETPETSQLRLSSFHFCDKEHDADLCARLVVAGVKRATSPSLWFFESRAERLPAVGDLHVITNWAGEAQCVVRTTQVEVVPFDQVTEEHAAAEGEGDGTLAWWRRVHWEYYARELSGTQFERRADMPIVCERFERIW</sequence>
<dbReference type="Gene3D" id="3.10.400.10">
    <property type="entry name" value="Sulfate adenylyltransferase"/>
    <property type="match status" value="1"/>
</dbReference>